<evidence type="ECO:0000259" key="3">
    <source>
        <dbReference type="Pfam" id="PF01648"/>
    </source>
</evidence>
<dbReference type="GO" id="GO:0005829">
    <property type="term" value="C:cytosol"/>
    <property type="evidence" value="ECO:0007669"/>
    <property type="project" value="TreeGrafter"/>
</dbReference>
<dbReference type="EC" id="2.7.8.7" evidence="1"/>
<evidence type="ECO:0000256" key="2">
    <source>
        <dbReference type="ARBA" id="ARBA00022679"/>
    </source>
</evidence>
<evidence type="ECO:0000256" key="1">
    <source>
        <dbReference type="ARBA" id="ARBA00013172"/>
    </source>
</evidence>
<dbReference type="GO" id="GO:0019878">
    <property type="term" value="P:lysine biosynthetic process via aminoadipic acid"/>
    <property type="evidence" value="ECO:0007669"/>
    <property type="project" value="TreeGrafter"/>
</dbReference>
<dbReference type="Gene3D" id="3.90.470.20">
    <property type="entry name" value="4'-phosphopantetheinyl transferase domain"/>
    <property type="match status" value="1"/>
</dbReference>
<dbReference type="EMBL" id="CDHN01000002">
    <property type="protein sequence ID" value="CEJ86801.1"/>
    <property type="molecule type" value="Genomic_DNA"/>
</dbReference>
<dbReference type="STRING" id="1531966.A0A0A1T0L8"/>
<evidence type="ECO:0000259" key="4">
    <source>
        <dbReference type="Pfam" id="PF22624"/>
    </source>
</evidence>
<sequence>MTVVTQWILDTRPLWPGASKTKDLEIIAGRAMALLTDDEQAAVLRYYQLKDAKMALCSALLKRFIMAKHLAGKHGLGWETCKATRDEHTKPVFYLPGSKEQPVLFNVSHQAGLVILFATLDAPAGTQIGVDVVCPGERRRRDIESIRTEGWPEYVRVHDSVFSPGEASRLTAVQGSVDEKLGYFYALWCIREAYVKMTGEALLASWLKELDVRGFAAPGVPGIGEPGCEKGGALEVWFKGSKVNDAEVKMEWEFGKQFMVCTAVRRAGEGITVGKFENISLDTILEEAERIRTAHP</sequence>
<proteinExistence type="predicted"/>
<dbReference type="InterPro" id="IPR055066">
    <property type="entry name" value="AASDHPPT_N"/>
</dbReference>
<dbReference type="GO" id="GO:0000287">
    <property type="term" value="F:magnesium ion binding"/>
    <property type="evidence" value="ECO:0007669"/>
    <property type="project" value="InterPro"/>
</dbReference>
<dbReference type="InterPro" id="IPR050559">
    <property type="entry name" value="P-Pant_transferase_sf"/>
</dbReference>
<dbReference type="SUPFAM" id="SSF56214">
    <property type="entry name" value="4'-phosphopantetheinyl transferase"/>
    <property type="match status" value="2"/>
</dbReference>
<accession>A0A0A1T0L8</accession>
<dbReference type="Proteomes" id="UP000039046">
    <property type="component" value="Unassembled WGS sequence"/>
</dbReference>
<dbReference type="Pfam" id="PF22624">
    <property type="entry name" value="AASDHPPT_N"/>
    <property type="match status" value="1"/>
</dbReference>
<feature type="domain" description="4'-phosphopantetheinyl transferase" evidence="3">
    <location>
        <begin position="128"/>
        <end position="205"/>
    </location>
</feature>
<keyword evidence="2" id="KW-0808">Transferase</keyword>
<dbReference type="InterPro" id="IPR037143">
    <property type="entry name" value="4-PPantetheinyl_Trfase_dom_sf"/>
</dbReference>
<dbReference type="AlphaFoldDB" id="A0A0A1T0L8"/>
<dbReference type="PANTHER" id="PTHR12215:SF10">
    <property type="entry name" value="L-AMINOADIPATE-SEMIALDEHYDE DEHYDROGENASE-PHOSPHOPANTETHEINYL TRANSFERASE"/>
    <property type="match status" value="1"/>
</dbReference>
<reference evidence="5 6" key="1">
    <citation type="journal article" date="2015" name="Genome Announc.">
        <title>Draft Genome Sequence and Gene Annotation of the Entomopathogenic Fungus Verticillium hemipterigenum.</title>
        <authorList>
            <person name="Horn F."/>
            <person name="Habel A."/>
            <person name="Scharf D.H."/>
            <person name="Dworschak J."/>
            <person name="Brakhage A.A."/>
            <person name="Guthke R."/>
            <person name="Hertweck C."/>
            <person name="Linde J."/>
        </authorList>
    </citation>
    <scope>NUCLEOTIDE SEQUENCE [LARGE SCALE GENOMIC DNA]</scope>
</reference>
<evidence type="ECO:0000313" key="5">
    <source>
        <dbReference type="EMBL" id="CEJ86801.1"/>
    </source>
</evidence>
<dbReference type="HOGENOM" id="CLU_031126_0_0_1"/>
<dbReference type="InterPro" id="IPR008278">
    <property type="entry name" value="4-PPantetheinyl_Trfase_dom"/>
</dbReference>
<gene>
    <name evidence="5" type="ORF">VHEMI04211</name>
</gene>
<dbReference type="GO" id="GO:0008897">
    <property type="term" value="F:holo-[acyl-carrier-protein] synthase activity"/>
    <property type="evidence" value="ECO:0007669"/>
    <property type="project" value="UniProtKB-EC"/>
</dbReference>
<evidence type="ECO:0000313" key="6">
    <source>
        <dbReference type="Proteomes" id="UP000039046"/>
    </source>
</evidence>
<protein>
    <recommendedName>
        <fullName evidence="1">holo-[acyl-carrier-protein] synthase</fullName>
        <ecNumber evidence="1">2.7.8.7</ecNumber>
    </recommendedName>
</protein>
<dbReference type="PANTHER" id="PTHR12215">
    <property type="entry name" value="PHOSPHOPANTETHEINE TRANSFERASE"/>
    <property type="match status" value="1"/>
</dbReference>
<name>A0A0A1T0L8_9HYPO</name>
<dbReference type="OrthoDB" id="26719at2759"/>
<keyword evidence="6" id="KW-1185">Reference proteome</keyword>
<feature type="domain" description="4'-phosphopantetheinyl transferase N-terminal" evidence="4">
    <location>
        <begin position="31"/>
        <end position="118"/>
    </location>
</feature>
<dbReference type="Pfam" id="PF01648">
    <property type="entry name" value="ACPS"/>
    <property type="match status" value="1"/>
</dbReference>
<organism evidence="5 6">
    <name type="scientific">[Torrubiella] hemipterigena</name>
    <dbReference type="NCBI Taxonomy" id="1531966"/>
    <lineage>
        <taxon>Eukaryota</taxon>
        <taxon>Fungi</taxon>
        <taxon>Dikarya</taxon>
        <taxon>Ascomycota</taxon>
        <taxon>Pezizomycotina</taxon>
        <taxon>Sordariomycetes</taxon>
        <taxon>Hypocreomycetidae</taxon>
        <taxon>Hypocreales</taxon>
        <taxon>Clavicipitaceae</taxon>
        <taxon>Clavicipitaceae incertae sedis</taxon>
        <taxon>'Torrubiella' clade</taxon>
    </lineage>
</organism>